<dbReference type="Pfam" id="PF13738">
    <property type="entry name" value="Pyr_redox_3"/>
    <property type="match status" value="1"/>
</dbReference>
<evidence type="ECO:0000313" key="3">
    <source>
        <dbReference type="Proteomes" id="UP000183810"/>
    </source>
</evidence>
<gene>
    <name evidence="2" type="ORF">BOX37_21360</name>
</gene>
<evidence type="ECO:0000313" key="2">
    <source>
        <dbReference type="EMBL" id="APE38595.1"/>
    </source>
</evidence>
<keyword evidence="1" id="KW-0560">Oxidoreductase</keyword>
<dbReference type="EMBL" id="CP018082">
    <property type="protein sequence ID" value="APE38595.1"/>
    <property type="molecule type" value="Genomic_DNA"/>
</dbReference>
<dbReference type="PANTHER" id="PTHR43539">
    <property type="entry name" value="FLAVIN-BINDING MONOOXYGENASE-LIKE PROTEIN (AFU_ORTHOLOGUE AFUA_4G09220)"/>
    <property type="match status" value="1"/>
</dbReference>
<protein>
    <submittedName>
        <fullName evidence="2">FAD-dependent oxidoreductase</fullName>
    </submittedName>
</protein>
<dbReference type="SUPFAM" id="SSF51905">
    <property type="entry name" value="FAD/NAD(P)-binding domain"/>
    <property type="match status" value="1"/>
</dbReference>
<keyword evidence="3" id="KW-1185">Reference proteome</keyword>
<dbReference type="Gene3D" id="3.50.50.60">
    <property type="entry name" value="FAD/NAD(P)-binding domain"/>
    <property type="match status" value="1"/>
</dbReference>
<organism evidence="2 3">
    <name type="scientific">Nocardia mangyaensis</name>
    <dbReference type="NCBI Taxonomy" id="2213200"/>
    <lineage>
        <taxon>Bacteria</taxon>
        <taxon>Bacillati</taxon>
        <taxon>Actinomycetota</taxon>
        <taxon>Actinomycetes</taxon>
        <taxon>Mycobacteriales</taxon>
        <taxon>Nocardiaceae</taxon>
        <taxon>Nocardia</taxon>
    </lineage>
</organism>
<dbReference type="InterPro" id="IPR036291">
    <property type="entry name" value="NAD(P)-bd_dom_sf"/>
</dbReference>
<dbReference type="GO" id="GO:0004497">
    <property type="term" value="F:monooxygenase activity"/>
    <property type="evidence" value="ECO:0007669"/>
    <property type="project" value="TreeGrafter"/>
</dbReference>
<accession>A0A1J0W2P0</accession>
<reference evidence="2" key="1">
    <citation type="submission" date="2016-11" db="EMBL/GenBank/DDBJ databases">
        <authorList>
            <person name="Jaros S."/>
            <person name="Januszkiewicz K."/>
            <person name="Wedrychowicz H."/>
        </authorList>
    </citation>
    <scope>NUCLEOTIDE SEQUENCE [LARGE SCALE GENOMIC DNA]</scope>
    <source>
        <strain evidence="2">Y48</strain>
    </source>
</reference>
<dbReference type="Proteomes" id="UP000183810">
    <property type="component" value="Chromosome"/>
</dbReference>
<dbReference type="AlphaFoldDB" id="A0A1J0W2P0"/>
<evidence type="ECO:0000256" key="1">
    <source>
        <dbReference type="ARBA" id="ARBA00023002"/>
    </source>
</evidence>
<name>A0A1J0W2P0_9NOCA</name>
<dbReference type="GO" id="GO:0050660">
    <property type="term" value="F:flavin adenine dinucleotide binding"/>
    <property type="evidence" value="ECO:0007669"/>
    <property type="project" value="InterPro"/>
</dbReference>
<sequence length="351" mass="37859">MLVHSSHDAVIVGAGQSGLAAAHHLRRRGLSAVVVESGSEPVGSWPHYYDSLTLFSPARYSALPGLRFPGDPDHYPHRDEVVDYLRRYAATLDTDIQTSQRVTDVDYDGQLFTAHTATGKVYTAPRLVAATGGFGTPNIPSLPGQTDFTGDIVHASRYRSPSAFAGQRVIVVGAGNSAVQIATELAETASVTVASRTPVTFVPQRPFGRDVHFWFTISGLDALPIGHLIREPPTVPTVDTGRYRAALTAQRPVARAMFTRLEADAAVWPDATRSTVDTIILATGYRPDLTYLHSLGALDDTGRPLHRKGVSTTHPGLGYLGLEWQRTLSSASLRGVGRDARRLIAHLDPVV</sequence>
<proteinExistence type="predicted"/>
<dbReference type="InterPro" id="IPR000960">
    <property type="entry name" value="Flavin_mOase"/>
</dbReference>
<dbReference type="KEGG" id="nsl:BOX37_21360"/>
<dbReference type="PRINTS" id="PR00368">
    <property type="entry name" value="FADPNR"/>
</dbReference>
<dbReference type="PIRSF" id="PIRSF000332">
    <property type="entry name" value="FMO"/>
    <property type="match status" value="1"/>
</dbReference>
<dbReference type="InterPro" id="IPR050982">
    <property type="entry name" value="Auxin_biosynth/cation_transpt"/>
</dbReference>
<dbReference type="GO" id="GO:0050661">
    <property type="term" value="F:NADP binding"/>
    <property type="evidence" value="ECO:0007669"/>
    <property type="project" value="InterPro"/>
</dbReference>
<dbReference type="SUPFAM" id="SSF51735">
    <property type="entry name" value="NAD(P)-binding Rossmann-fold domains"/>
    <property type="match status" value="1"/>
</dbReference>
<dbReference type="InterPro" id="IPR036188">
    <property type="entry name" value="FAD/NAD-bd_sf"/>
</dbReference>
<dbReference type="PANTHER" id="PTHR43539:SF78">
    <property type="entry name" value="FLAVIN-CONTAINING MONOOXYGENASE"/>
    <property type="match status" value="1"/>
</dbReference>
<dbReference type="PRINTS" id="PR00469">
    <property type="entry name" value="PNDRDTASEII"/>
</dbReference>